<organism evidence="1 2">
    <name type="scientific">Novosphingobium clariflavum</name>
    <dbReference type="NCBI Taxonomy" id="2029884"/>
    <lineage>
        <taxon>Bacteria</taxon>
        <taxon>Pseudomonadati</taxon>
        <taxon>Pseudomonadota</taxon>
        <taxon>Alphaproteobacteria</taxon>
        <taxon>Sphingomonadales</taxon>
        <taxon>Sphingomonadaceae</taxon>
        <taxon>Novosphingobium</taxon>
    </lineage>
</organism>
<dbReference type="Proteomes" id="UP001589858">
    <property type="component" value="Unassembled WGS sequence"/>
</dbReference>
<keyword evidence="2" id="KW-1185">Reference proteome</keyword>
<dbReference type="RefSeq" id="WP_267223108.1">
    <property type="nucleotide sequence ID" value="NZ_JAPCWC010000020.1"/>
</dbReference>
<evidence type="ECO:0000313" key="1">
    <source>
        <dbReference type="EMBL" id="MFC0684646.1"/>
    </source>
</evidence>
<reference evidence="1 2" key="1">
    <citation type="submission" date="2024-09" db="EMBL/GenBank/DDBJ databases">
        <authorList>
            <person name="Sun Q."/>
            <person name="Mori K."/>
        </authorList>
    </citation>
    <scope>NUCLEOTIDE SEQUENCE [LARGE SCALE GENOMIC DNA]</scope>
    <source>
        <strain evidence="1 2">CICC 11035S</strain>
    </source>
</reference>
<comment type="caution">
    <text evidence="1">The sequence shown here is derived from an EMBL/GenBank/DDBJ whole genome shotgun (WGS) entry which is preliminary data.</text>
</comment>
<protein>
    <submittedName>
        <fullName evidence="1">Uncharacterized protein</fullName>
    </submittedName>
</protein>
<proteinExistence type="predicted"/>
<evidence type="ECO:0000313" key="2">
    <source>
        <dbReference type="Proteomes" id="UP001589858"/>
    </source>
</evidence>
<accession>A0ABV6S6E9</accession>
<sequence>MMRRSCKARALQGWRTRRQLLRLRTEERRDVLAFLARKRANALTIAARSPDFADEARWIVRQIEILSDDIRAGLHLGEALLEAERRANEEL</sequence>
<gene>
    <name evidence="1" type="ORF">ACFFF8_08560</name>
</gene>
<name>A0ABV6S6E9_9SPHN</name>
<dbReference type="EMBL" id="JBHLTM010000028">
    <property type="protein sequence ID" value="MFC0684646.1"/>
    <property type="molecule type" value="Genomic_DNA"/>
</dbReference>